<keyword evidence="1" id="KW-0378">Hydrolase</keyword>
<dbReference type="InterPro" id="IPR036582">
    <property type="entry name" value="Mao_N_sf"/>
</dbReference>
<dbReference type="SUPFAM" id="SSF53187">
    <property type="entry name" value="Zn-dependent exopeptidases"/>
    <property type="match status" value="1"/>
</dbReference>
<dbReference type="InterPro" id="IPR002508">
    <property type="entry name" value="MurNAc-LAA_cat"/>
</dbReference>
<evidence type="ECO:0000256" key="2">
    <source>
        <dbReference type="SAM" id="MobiDB-lite"/>
    </source>
</evidence>
<dbReference type="PANTHER" id="PTHR30404:SF0">
    <property type="entry name" value="N-ACETYLMURAMOYL-L-ALANINE AMIDASE AMIC"/>
    <property type="match status" value="1"/>
</dbReference>
<evidence type="ECO:0000256" key="1">
    <source>
        <dbReference type="ARBA" id="ARBA00022801"/>
    </source>
</evidence>
<accession>A0A381NQT4</accession>
<name>A0A381NQT4_9ZZZZ</name>
<organism evidence="4">
    <name type="scientific">marine metagenome</name>
    <dbReference type="NCBI Taxonomy" id="408172"/>
    <lineage>
        <taxon>unclassified sequences</taxon>
        <taxon>metagenomes</taxon>
        <taxon>ecological metagenomes</taxon>
    </lineage>
</organism>
<dbReference type="GO" id="GO:0008745">
    <property type="term" value="F:N-acetylmuramoyl-L-alanine amidase activity"/>
    <property type="evidence" value="ECO:0007669"/>
    <property type="project" value="InterPro"/>
</dbReference>
<dbReference type="Gene3D" id="3.40.630.40">
    <property type="entry name" value="Zn-dependent exopeptidases"/>
    <property type="match status" value="1"/>
</dbReference>
<dbReference type="PANTHER" id="PTHR30404">
    <property type="entry name" value="N-ACETYLMURAMOYL-L-ALANINE AMIDASE"/>
    <property type="match status" value="1"/>
</dbReference>
<dbReference type="GO" id="GO:0009253">
    <property type="term" value="P:peptidoglycan catabolic process"/>
    <property type="evidence" value="ECO:0007669"/>
    <property type="project" value="InterPro"/>
</dbReference>
<dbReference type="AlphaFoldDB" id="A0A381NQT4"/>
<feature type="region of interest" description="Disordered" evidence="2">
    <location>
        <begin position="248"/>
        <end position="267"/>
    </location>
</feature>
<dbReference type="InterPro" id="IPR050695">
    <property type="entry name" value="N-acetylmuramoyl_amidase_3"/>
</dbReference>
<gene>
    <name evidence="4" type="ORF">METZ01_LOCUS9751</name>
</gene>
<reference evidence="4" key="1">
    <citation type="submission" date="2018-05" db="EMBL/GenBank/DDBJ databases">
        <authorList>
            <person name="Lanie J.A."/>
            <person name="Ng W.-L."/>
            <person name="Kazmierczak K.M."/>
            <person name="Andrzejewski T.M."/>
            <person name="Davidsen T.M."/>
            <person name="Wayne K.J."/>
            <person name="Tettelin H."/>
            <person name="Glass J.I."/>
            <person name="Rusch D."/>
            <person name="Podicherti R."/>
            <person name="Tsui H.-C.T."/>
            <person name="Winkler M.E."/>
        </authorList>
    </citation>
    <scope>NUCLEOTIDE SEQUENCE</scope>
</reference>
<dbReference type="SMART" id="SM00646">
    <property type="entry name" value="Ami_3"/>
    <property type="match status" value="1"/>
</dbReference>
<sequence length="527" mass="56981">MSHRLFSALAFVLLALNPAQGQTPDEPLTLVSRDARQPLPTVSFGGLRMVAVSELVLAFGLTVADDQQPGRLILTRDDQVVVLTVNEGLVSVSGRLVSLASPPVEYEGAWYVPIDFIGRTLPLVYNEAVDLRRRSGLVVLGDIRVPQVVGRYQRTESRQRLRLMISPATPHVIEEQPDQLLVQFEADALDLVLPDLATNDLIAGLRGIDSPPALAVDLRDTFGSFSATSEAAIGGATELVIDIRPRPTTVRAAPPPIPATPRPADPAVDPDLPALADLAPPRTIRAIAIDPGHGGDDVGTRGPNGTLEKEVTLDVARRLQTRIESELGLRVILTRTTDSTVALDERAAIANNNRADLFISLHTNASVRETAAGAEVFYLSLAEYSEEARRTEDGGQPLPTVGGGTRTLDIVPWEMAQLQHVYDSVRWAETVTDELSLRLPMSPRGLQRAPFRVLVGANMPAIVVEMGFISNPDQETQLTSATFQNAIVNGLLRGIIRYREEVARGMPLVGPPAPATAERPPSQRRLP</sequence>
<dbReference type="CDD" id="cd02696">
    <property type="entry name" value="MurNAc-LAA"/>
    <property type="match status" value="1"/>
</dbReference>
<dbReference type="GO" id="GO:0030288">
    <property type="term" value="C:outer membrane-bounded periplasmic space"/>
    <property type="evidence" value="ECO:0007669"/>
    <property type="project" value="TreeGrafter"/>
</dbReference>
<dbReference type="Gene3D" id="3.30.457.10">
    <property type="entry name" value="Copper amine oxidase-like, N-terminal domain"/>
    <property type="match status" value="1"/>
</dbReference>
<proteinExistence type="predicted"/>
<evidence type="ECO:0000313" key="4">
    <source>
        <dbReference type="EMBL" id="SUZ56897.1"/>
    </source>
</evidence>
<dbReference type="Pfam" id="PF01520">
    <property type="entry name" value="Amidase_3"/>
    <property type="match status" value="1"/>
</dbReference>
<evidence type="ECO:0000259" key="3">
    <source>
        <dbReference type="SMART" id="SM00646"/>
    </source>
</evidence>
<protein>
    <recommendedName>
        <fullName evidence="3">MurNAc-LAA domain-containing protein</fullName>
    </recommendedName>
</protein>
<dbReference type="InterPro" id="IPR012854">
    <property type="entry name" value="Cu_amine_oxidase-like_N"/>
</dbReference>
<dbReference type="SUPFAM" id="SSF55383">
    <property type="entry name" value="Copper amine oxidase, domain N"/>
    <property type="match status" value="1"/>
</dbReference>
<dbReference type="EMBL" id="UINC01000530">
    <property type="protein sequence ID" value="SUZ56897.1"/>
    <property type="molecule type" value="Genomic_DNA"/>
</dbReference>
<feature type="region of interest" description="Disordered" evidence="2">
    <location>
        <begin position="507"/>
        <end position="527"/>
    </location>
</feature>
<dbReference type="Pfam" id="PF07833">
    <property type="entry name" value="Cu_amine_oxidN1"/>
    <property type="match status" value="1"/>
</dbReference>
<feature type="domain" description="MurNAc-LAA" evidence="3">
    <location>
        <begin position="347"/>
        <end position="496"/>
    </location>
</feature>
<feature type="compositionally biased region" description="Pro residues" evidence="2">
    <location>
        <begin position="253"/>
        <end position="264"/>
    </location>
</feature>